<dbReference type="AlphaFoldDB" id="A0A026VUC5"/>
<sequence>MAKLAKDAVSRKTRLKIKCRRHGKGTRPHNFGSPKLKFANFSTKKNKHGNILKGSSY</sequence>
<keyword evidence="2" id="KW-1185">Reference proteome</keyword>
<organism evidence="1 2">
    <name type="scientific">Ooceraea biroi</name>
    <name type="common">Clonal raider ant</name>
    <name type="synonym">Cerapachys biroi</name>
    <dbReference type="NCBI Taxonomy" id="2015173"/>
    <lineage>
        <taxon>Eukaryota</taxon>
        <taxon>Metazoa</taxon>
        <taxon>Ecdysozoa</taxon>
        <taxon>Arthropoda</taxon>
        <taxon>Hexapoda</taxon>
        <taxon>Insecta</taxon>
        <taxon>Pterygota</taxon>
        <taxon>Neoptera</taxon>
        <taxon>Endopterygota</taxon>
        <taxon>Hymenoptera</taxon>
        <taxon>Apocrita</taxon>
        <taxon>Aculeata</taxon>
        <taxon>Formicoidea</taxon>
        <taxon>Formicidae</taxon>
        <taxon>Dorylinae</taxon>
        <taxon>Ooceraea</taxon>
    </lineage>
</organism>
<dbReference type="EMBL" id="KK107906">
    <property type="protein sequence ID" value="EZA47255.1"/>
    <property type="molecule type" value="Genomic_DNA"/>
</dbReference>
<name>A0A026VUC5_OOCBI</name>
<proteinExistence type="predicted"/>
<dbReference type="Proteomes" id="UP000053097">
    <property type="component" value="Unassembled WGS sequence"/>
</dbReference>
<evidence type="ECO:0000313" key="1">
    <source>
        <dbReference type="EMBL" id="EZA47255.1"/>
    </source>
</evidence>
<evidence type="ECO:0000313" key="2">
    <source>
        <dbReference type="Proteomes" id="UP000053097"/>
    </source>
</evidence>
<gene>
    <name evidence="1" type="ORF">X777_16418</name>
</gene>
<protein>
    <submittedName>
        <fullName evidence="1">Uncharacterized protein</fullName>
    </submittedName>
</protein>
<accession>A0A026VUC5</accession>
<reference evidence="1 2" key="1">
    <citation type="journal article" date="2014" name="Curr. Biol.">
        <title>The genome of the clonal raider ant Cerapachys biroi.</title>
        <authorList>
            <person name="Oxley P.R."/>
            <person name="Ji L."/>
            <person name="Fetter-Pruneda I."/>
            <person name="McKenzie S.K."/>
            <person name="Li C."/>
            <person name="Hu H."/>
            <person name="Zhang G."/>
            <person name="Kronauer D.J."/>
        </authorList>
    </citation>
    <scope>NUCLEOTIDE SEQUENCE [LARGE SCALE GENOMIC DNA]</scope>
</reference>